<dbReference type="Pfam" id="PF05922">
    <property type="entry name" value="Inhibitor_I9"/>
    <property type="match status" value="1"/>
</dbReference>
<organism evidence="6 7">
    <name type="scientific">Hevea brasiliensis</name>
    <name type="common">Para rubber tree</name>
    <name type="synonym">Siphonia brasiliensis</name>
    <dbReference type="NCBI Taxonomy" id="3981"/>
    <lineage>
        <taxon>Eukaryota</taxon>
        <taxon>Viridiplantae</taxon>
        <taxon>Streptophyta</taxon>
        <taxon>Embryophyta</taxon>
        <taxon>Tracheophyta</taxon>
        <taxon>Spermatophyta</taxon>
        <taxon>Magnoliopsida</taxon>
        <taxon>eudicotyledons</taxon>
        <taxon>Gunneridae</taxon>
        <taxon>Pentapetalae</taxon>
        <taxon>rosids</taxon>
        <taxon>fabids</taxon>
        <taxon>Malpighiales</taxon>
        <taxon>Euphorbiaceae</taxon>
        <taxon>Crotonoideae</taxon>
        <taxon>Micrandreae</taxon>
        <taxon>Hevea</taxon>
    </lineage>
</organism>
<feature type="signal peptide" evidence="4">
    <location>
        <begin position="1"/>
        <end position="25"/>
    </location>
</feature>
<evidence type="ECO:0000313" key="6">
    <source>
        <dbReference type="EMBL" id="KAJ9176731.1"/>
    </source>
</evidence>
<comment type="caution">
    <text evidence="6">The sequence shown here is derived from an EMBL/GenBank/DDBJ whole genome shotgun (WGS) entry which is preliminary data.</text>
</comment>
<proteinExistence type="inferred from homology"/>
<comment type="subcellular location">
    <subcellularLocation>
        <location evidence="1">Secreted</location>
    </subcellularLocation>
</comment>
<feature type="domain" description="Inhibitor I9" evidence="5">
    <location>
        <begin position="29"/>
        <end position="97"/>
    </location>
</feature>
<evidence type="ECO:0000256" key="3">
    <source>
        <dbReference type="ARBA" id="ARBA00022729"/>
    </source>
</evidence>
<name>A0ABQ9M8V6_HEVBR</name>
<dbReference type="PANTHER" id="PTHR10795">
    <property type="entry name" value="PROPROTEIN CONVERTASE SUBTILISIN/KEXIN"/>
    <property type="match status" value="1"/>
</dbReference>
<dbReference type="Proteomes" id="UP001174677">
    <property type="component" value="Chromosome 7"/>
</dbReference>
<evidence type="ECO:0000259" key="5">
    <source>
        <dbReference type="Pfam" id="PF05922"/>
    </source>
</evidence>
<evidence type="ECO:0000256" key="1">
    <source>
        <dbReference type="ARBA" id="ARBA00004613"/>
    </source>
</evidence>
<keyword evidence="3 4" id="KW-0732">Signal</keyword>
<dbReference type="InterPro" id="IPR010259">
    <property type="entry name" value="S8pro/Inhibitor_I9"/>
</dbReference>
<dbReference type="EMBL" id="JARPOI010000007">
    <property type="protein sequence ID" value="KAJ9176731.1"/>
    <property type="molecule type" value="Genomic_DNA"/>
</dbReference>
<dbReference type="InterPro" id="IPR037045">
    <property type="entry name" value="S8pro/Inhibitor_I9_sf"/>
</dbReference>
<protein>
    <recommendedName>
        <fullName evidence="5">Inhibitor I9 domain-containing protein</fullName>
    </recommendedName>
</protein>
<gene>
    <name evidence="6" type="ORF">P3X46_012013</name>
</gene>
<evidence type="ECO:0000313" key="7">
    <source>
        <dbReference type="Proteomes" id="UP001174677"/>
    </source>
</evidence>
<keyword evidence="7" id="KW-1185">Reference proteome</keyword>
<evidence type="ECO:0000256" key="4">
    <source>
        <dbReference type="SAM" id="SignalP"/>
    </source>
</evidence>
<sequence length="150" mass="16955">MRLLNPTLFFLSFIILTSLHRPTLAFKKSYVVYLGAHSQGQEFTSIDQSLVTDSHYDLLGSFLGSREFAQDAIFYSYTRHINGFDATIEDEVAAQIAIFLNTGKKLHTTHSWSFLGLEQNGLVPSDSIWKKARFGQYIIIGNLDTGKLFI</sequence>
<reference evidence="6" key="1">
    <citation type="journal article" date="2023" name="Plant Biotechnol. J.">
        <title>Chromosome-level wild Hevea brasiliensis genome provides new tools for genomic-assisted breeding and valuable loci to elevate rubber yield.</title>
        <authorList>
            <person name="Cheng H."/>
            <person name="Song X."/>
            <person name="Hu Y."/>
            <person name="Wu T."/>
            <person name="Yang Q."/>
            <person name="An Z."/>
            <person name="Feng S."/>
            <person name="Deng Z."/>
            <person name="Wu W."/>
            <person name="Zeng X."/>
            <person name="Tu M."/>
            <person name="Wang X."/>
            <person name="Huang H."/>
        </authorList>
    </citation>
    <scope>NUCLEOTIDE SEQUENCE</scope>
    <source>
        <strain evidence="6">MT/VB/25A 57/8</strain>
    </source>
</reference>
<dbReference type="InterPro" id="IPR045051">
    <property type="entry name" value="SBT"/>
</dbReference>
<feature type="chain" id="PRO_5047127356" description="Inhibitor I9 domain-containing protein" evidence="4">
    <location>
        <begin position="26"/>
        <end position="150"/>
    </location>
</feature>
<dbReference type="Gene3D" id="3.30.70.80">
    <property type="entry name" value="Peptidase S8 propeptide/proteinase inhibitor I9"/>
    <property type="match status" value="1"/>
</dbReference>
<accession>A0ABQ9M8V6</accession>
<comment type="similarity">
    <text evidence="2">Belongs to the peptidase S8 family.</text>
</comment>
<evidence type="ECO:0000256" key="2">
    <source>
        <dbReference type="ARBA" id="ARBA00011073"/>
    </source>
</evidence>